<sequence>MVNKETPHVQTVADFFIIFRLPIYSRLTLCARVSQSRDIIAITYQSLLVQYNYSTMSVQTFIQPSHHNQPFTYPSHVINHKP</sequence>
<comment type="caution">
    <text evidence="1">The sequence shown here is derived from an EMBL/GenBank/DDBJ whole genome shotgun (WGS) entry which is preliminary data.</text>
</comment>
<evidence type="ECO:0000313" key="1">
    <source>
        <dbReference type="EMBL" id="KAB8305182.1"/>
    </source>
</evidence>
<keyword evidence="2" id="KW-1185">Reference proteome</keyword>
<organism evidence="1 2">
    <name type="scientific">Monilinia laxa</name>
    <name type="common">Brown rot fungus</name>
    <name type="synonym">Sclerotinia laxa</name>
    <dbReference type="NCBI Taxonomy" id="61186"/>
    <lineage>
        <taxon>Eukaryota</taxon>
        <taxon>Fungi</taxon>
        <taxon>Dikarya</taxon>
        <taxon>Ascomycota</taxon>
        <taxon>Pezizomycotina</taxon>
        <taxon>Leotiomycetes</taxon>
        <taxon>Helotiales</taxon>
        <taxon>Sclerotiniaceae</taxon>
        <taxon>Monilinia</taxon>
    </lineage>
</organism>
<gene>
    <name evidence="1" type="ORF">EYC80_004472</name>
</gene>
<accession>A0A5N6KNI8</accession>
<dbReference type="Proteomes" id="UP000326757">
    <property type="component" value="Unassembled WGS sequence"/>
</dbReference>
<proteinExistence type="predicted"/>
<evidence type="ECO:0000313" key="2">
    <source>
        <dbReference type="Proteomes" id="UP000326757"/>
    </source>
</evidence>
<protein>
    <submittedName>
        <fullName evidence="1">Uncharacterized protein</fullName>
    </submittedName>
</protein>
<reference evidence="1 2" key="1">
    <citation type="submission" date="2019-06" db="EMBL/GenBank/DDBJ databases">
        <title>Genome Sequence of the Brown Rot Fungal Pathogen Monilinia laxa.</title>
        <authorList>
            <person name="De Miccolis Angelini R.M."/>
            <person name="Landi L."/>
            <person name="Abate D."/>
            <person name="Pollastro S."/>
            <person name="Romanazzi G."/>
            <person name="Faretra F."/>
        </authorList>
    </citation>
    <scope>NUCLEOTIDE SEQUENCE [LARGE SCALE GENOMIC DNA]</scope>
    <source>
        <strain evidence="1 2">Mlax316</strain>
    </source>
</reference>
<dbReference type="EMBL" id="VIGI01000001">
    <property type="protein sequence ID" value="KAB8305182.1"/>
    <property type="molecule type" value="Genomic_DNA"/>
</dbReference>
<name>A0A5N6KNI8_MONLA</name>
<dbReference type="AlphaFoldDB" id="A0A5N6KNI8"/>